<evidence type="ECO:0000256" key="8">
    <source>
        <dbReference type="RuleBase" id="RU000383"/>
    </source>
</evidence>
<keyword evidence="13" id="KW-1185">Reference proteome</keyword>
<comment type="similarity">
    <text evidence="2">Belongs to the cyclin family. Cyclin AB subfamily.</text>
</comment>
<evidence type="ECO:0000256" key="4">
    <source>
        <dbReference type="ARBA" id="ARBA00023127"/>
    </source>
</evidence>
<evidence type="ECO:0000259" key="10">
    <source>
        <dbReference type="SMART" id="SM00385"/>
    </source>
</evidence>
<dbReference type="InParanoid" id="A0A672YSQ6"/>
<reference evidence="12" key="1">
    <citation type="submission" date="2019-06" db="EMBL/GenBank/DDBJ databases">
        <authorList>
            <consortium name="Wellcome Sanger Institute Data Sharing"/>
        </authorList>
    </citation>
    <scope>NUCLEOTIDE SEQUENCE [LARGE SCALE GENOMIC DNA]</scope>
</reference>
<dbReference type="GO" id="GO:0016538">
    <property type="term" value="F:cyclin-dependent protein serine/threonine kinase regulator activity"/>
    <property type="evidence" value="ECO:0007669"/>
    <property type="project" value="InterPro"/>
</dbReference>
<evidence type="ECO:0000256" key="7">
    <source>
        <dbReference type="ARBA" id="ARBA00040980"/>
    </source>
</evidence>
<evidence type="ECO:0000313" key="12">
    <source>
        <dbReference type="Ensembl" id="ENSSORP00005007636.1"/>
    </source>
</evidence>
<organism evidence="12 13">
    <name type="scientific">Sphaeramia orbicularis</name>
    <name type="common">orbiculate cardinalfish</name>
    <dbReference type="NCBI Taxonomy" id="375764"/>
    <lineage>
        <taxon>Eukaryota</taxon>
        <taxon>Metazoa</taxon>
        <taxon>Chordata</taxon>
        <taxon>Craniata</taxon>
        <taxon>Vertebrata</taxon>
        <taxon>Euteleostomi</taxon>
        <taxon>Actinopterygii</taxon>
        <taxon>Neopterygii</taxon>
        <taxon>Teleostei</taxon>
        <taxon>Neoteleostei</taxon>
        <taxon>Acanthomorphata</taxon>
        <taxon>Gobiaria</taxon>
        <taxon>Kurtiformes</taxon>
        <taxon>Apogonoidei</taxon>
        <taxon>Apogonidae</taxon>
        <taxon>Apogoninae</taxon>
        <taxon>Sphaeramia</taxon>
    </lineage>
</organism>
<sequence>MIAILTLSFYPSKTSLSTNAQSGNQTNKENDPPPSKITSSQIQRTRQRTVLGVLSENEQYHQSLSQGSLFSKHSSISESSQLTHFSRPSSSSDDMYVEEACEVVLASSGQEVVSGCYYLNDEAAALNNEDVRFLLELSSSSGQDASIQSEFDEPVTSEGVLCVSEYAEDIYWHMRETELKLRPQMGYLVKHPDITNGMRVILVDWMVEVMQEFRLCCETLHLAVNYLNRFLSRTSYMKRSKLQLLGTAALMIAAKHEEIFPPDLSEFVDITNSTYTKQQLIRMEHAILKVLSFRMAAPTVQYFLRQFMLVHLVNVNTENLALYVADLSLLEVDPFVQYTPSQVAAAAYCLANYTVNKSLWPDTLQAFTGYTMADFVQCMNDLHILYKNAENLPQQTIREKYSSSK</sequence>
<name>A0A672YSQ6_9TELE</name>
<dbReference type="PIRSF" id="PIRSF001771">
    <property type="entry name" value="Cyclin_A_B_D_E"/>
    <property type="match status" value="1"/>
</dbReference>
<dbReference type="Pfam" id="PF00134">
    <property type="entry name" value="Cyclin_N"/>
    <property type="match status" value="1"/>
</dbReference>
<evidence type="ECO:0000256" key="5">
    <source>
        <dbReference type="ARBA" id="ARBA00023306"/>
    </source>
</evidence>
<dbReference type="GO" id="GO:0044772">
    <property type="term" value="P:mitotic cell cycle phase transition"/>
    <property type="evidence" value="ECO:0007669"/>
    <property type="project" value="InterPro"/>
</dbReference>
<dbReference type="FunFam" id="1.10.472.10:FF:000001">
    <property type="entry name" value="G2/mitotic-specific cyclin"/>
    <property type="match status" value="1"/>
</dbReference>
<evidence type="ECO:0000256" key="3">
    <source>
        <dbReference type="ARBA" id="ARBA00022618"/>
    </source>
</evidence>
<evidence type="ECO:0000256" key="1">
    <source>
        <dbReference type="ARBA" id="ARBA00003222"/>
    </source>
</evidence>
<dbReference type="SUPFAM" id="SSF47954">
    <property type="entry name" value="Cyclin-like"/>
    <property type="match status" value="2"/>
</dbReference>
<keyword evidence="3" id="KW-0132">Cell division</keyword>
<feature type="domain" description="Cyclin-like" evidence="10">
    <location>
        <begin position="204"/>
        <end position="289"/>
    </location>
</feature>
<dbReference type="InterPro" id="IPR006671">
    <property type="entry name" value="Cyclin_N"/>
</dbReference>
<reference evidence="12" key="2">
    <citation type="submission" date="2025-08" db="UniProtKB">
        <authorList>
            <consortium name="Ensembl"/>
        </authorList>
    </citation>
    <scope>IDENTIFICATION</scope>
</reference>
<dbReference type="SMART" id="SM01332">
    <property type="entry name" value="Cyclin_C"/>
    <property type="match status" value="1"/>
</dbReference>
<dbReference type="Pfam" id="PF02984">
    <property type="entry name" value="Cyclin_C"/>
    <property type="match status" value="1"/>
</dbReference>
<dbReference type="Proteomes" id="UP000472271">
    <property type="component" value="Chromosome 14"/>
</dbReference>
<evidence type="ECO:0000259" key="11">
    <source>
        <dbReference type="SMART" id="SM01332"/>
    </source>
</evidence>
<proteinExistence type="inferred from homology"/>
<keyword evidence="5" id="KW-0131">Cell cycle</keyword>
<feature type="compositionally biased region" description="Polar residues" evidence="9">
    <location>
        <begin position="16"/>
        <end position="27"/>
    </location>
</feature>
<dbReference type="InterPro" id="IPR036915">
    <property type="entry name" value="Cyclin-like_sf"/>
</dbReference>
<dbReference type="Gene3D" id="1.10.472.10">
    <property type="entry name" value="Cyclin-like"/>
    <property type="match status" value="2"/>
</dbReference>
<comment type="function">
    <text evidence="1">Essential for the control of the cell cycle at the G2/M (mitosis) transition.</text>
</comment>
<dbReference type="InterPro" id="IPR039361">
    <property type="entry name" value="Cyclin"/>
</dbReference>
<dbReference type="InterPro" id="IPR004367">
    <property type="entry name" value="Cyclin_C-dom"/>
</dbReference>
<dbReference type="PANTHER" id="PTHR10177">
    <property type="entry name" value="CYCLINS"/>
    <property type="match status" value="1"/>
</dbReference>
<feature type="domain" description="Cyclin-like" evidence="10">
    <location>
        <begin position="302"/>
        <end position="384"/>
    </location>
</feature>
<feature type="domain" description="Cyclin C-terminal" evidence="11">
    <location>
        <begin position="298"/>
        <end position="405"/>
    </location>
</feature>
<dbReference type="InterPro" id="IPR046965">
    <property type="entry name" value="Cyclin_A/B-like"/>
</dbReference>
<evidence type="ECO:0000256" key="6">
    <source>
        <dbReference type="ARBA" id="ARBA00025821"/>
    </source>
</evidence>
<reference evidence="12" key="3">
    <citation type="submission" date="2025-09" db="UniProtKB">
        <authorList>
            <consortium name="Ensembl"/>
        </authorList>
    </citation>
    <scope>IDENTIFICATION</scope>
</reference>
<dbReference type="SMART" id="SM00385">
    <property type="entry name" value="CYCLIN"/>
    <property type="match status" value="2"/>
</dbReference>
<dbReference type="InterPro" id="IPR013763">
    <property type="entry name" value="Cyclin-like_dom"/>
</dbReference>
<dbReference type="AlphaFoldDB" id="A0A672YSQ6"/>
<evidence type="ECO:0000256" key="2">
    <source>
        <dbReference type="ARBA" id="ARBA00006955"/>
    </source>
</evidence>
<keyword evidence="4 8" id="KW-0195">Cyclin</keyword>
<feature type="region of interest" description="Disordered" evidence="9">
    <location>
        <begin position="16"/>
        <end position="43"/>
    </location>
</feature>
<comment type="subunit">
    <text evidence="6">Interacts with the CDK1 protein kinase to form a serine/threonine kinase holoenzyme complex also known as maturation promoting factor (MPF). The cyclin subunit imparts substrate specificity to the complex.</text>
</comment>
<dbReference type="Ensembl" id="ENSSORT00005007916.1">
    <property type="protein sequence ID" value="ENSSORP00005007636.1"/>
    <property type="gene ID" value="ENSSORG00005004329.1"/>
</dbReference>
<evidence type="ECO:0000256" key="9">
    <source>
        <dbReference type="SAM" id="MobiDB-lite"/>
    </source>
</evidence>
<protein>
    <recommendedName>
        <fullName evidence="7">G2/mitotic-specific cyclin-B2</fullName>
    </recommendedName>
</protein>
<dbReference type="GO" id="GO:0051301">
    <property type="term" value="P:cell division"/>
    <property type="evidence" value="ECO:0007669"/>
    <property type="project" value="UniProtKB-KW"/>
</dbReference>
<accession>A0A672YSQ6</accession>
<evidence type="ECO:0000313" key="13">
    <source>
        <dbReference type="Proteomes" id="UP000472271"/>
    </source>
</evidence>